<evidence type="ECO:0000259" key="16">
    <source>
        <dbReference type="PROSITE" id="PS50885"/>
    </source>
</evidence>
<sequence>MMGMSKSIFRRLLFSFLATVLIGLGFSGILISFFAKEYIYNSQKEMMLRHAKKVNAAIQNYSEVNQPLLGTLVLLDESFDMRIWLFDRNGKIVATSMKDEVFTGLAVARSIADSVLKGKNAVSELKIEGLEDPMLSVAIPWGKGEKVYGGIILHAPIEGVERTFAHMRETILWATLFGVLLSTAMVSYVSWSISRPLRTIERTTAEIGRGNYTERVKVDTADEIGDLAQTINTLAGRLERVEQERHHLEQVRNDFLANVSHELRTPLTAMQGFLEALQDGLVEEEEARQKYYAVMYAETLHISRLVDDLMDLMKLENNELTLAKFPVDVGGLIEKVALSFRPEAEEKGIEITVERPDTLPKIYADKDRIVQIMKNLVKNAIKFTDEGTIALSAQTDGNWVEIAVSDTGIGISADDQERVWERFFKVDRGRSKKNKGTGLGLAIVKELVELHDGEVTVESEPGKGSRFVVRLPVLDDQRMIS</sequence>
<evidence type="ECO:0000256" key="13">
    <source>
        <dbReference type="SAM" id="Coils"/>
    </source>
</evidence>
<keyword evidence="12 14" id="KW-0472">Membrane</keyword>
<protein>
    <recommendedName>
        <fullName evidence="4">histidine kinase</fullName>
        <ecNumber evidence="4">2.7.13.3</ecNumber>
    </recommendedName>
</protein>
<evidence type="ECO:0000256" key="2">
    <source>
        <dbReference type="ARBA" id="ARBA00004314"/>
    </source>
</evidence>
<dbReference type="CDD" id="cd16922">
    <property type="entry name" value="HATPase_EvgS-ArcB-TorS-like"/>
    <property type="match status" value="1"/>
</dbReference>
<dbReference type="SUPFAM" id="SSF47384">
    <property type="entry name" value="Homodimeric domain of signal transducing histidine kinase"/>
    <property type="match status" value="1"/>
</dbReference>
<dbReference type="GO" id="GO:0005886">
    <property type="term" value="C:plasma membrane"/>
    <property type="evidence" value="ECO:0007669"/>
    <property type="project" value="UniProtKB-SubCell"/>
</dbReference>
<dbReference type="AlphaFoldDB" id="A0A7T5JP16"/>
<dbReference type="SUPFAM" id="SSF158472">
    <property type="entry name" value="HAMP domain-like"/>
    <property type="match status" value="1"/>
</dbReference>
<dbReference type="Pfam" id="PF00672">
    <property type="entry name" value="HAMP"/>
    <property type="match status" value="1"/>
</dbReference>
<evidence type="ECO:0000256" key="14">
    <source>
        <dbReference type="SAM" id="Phobius"/>
    </source>
</evidence>
<evidence type="ECO:0000256" key="5">
    <source>
        <dbReference type="ARBA" id="ARBA00022475"/>
    </source>
</evidence>
<evidence type="ECO:0000256" key="8">
    <source>
        <dbReference type="ARBA" id="ARBA00022741"/>
    </source>
</evidence>
<dbReference type="GO" id="GO:0005524">
    <property type="term" value="F:ATP binding"/>
    <property type="evidence" value="ECO:0007669"/>
    <property type="project" value="UniProtKB-KW"/>
</dbReference>
<dbReference type="EMBL" id="CP066308">
    <property type="protein sequence ID" value="QQE74774.1"/>
    <property type="molecule type" value="Genomic_DNA"/>
</dbReference>
<dbReference type="EC" id="2.7.13.3" evidence="4"/>
<dbReference type="Pfam" id="PF02518">
    <property type="entry name" value="HATPase_c"/>
    <property type="match status" value="1"/>
</dbReference>
<keyword evidence="5" id="KW-1003">Cell membrane</keyword>
<evidence type="ECO:0000256" key="10">
    <source>
        <dbReference type="ARBA" id="ARBA00022840"/>
    </source>
</evidence>
<feature type="domain" description="HAMP" evidence="16">
    <location>
        <begin position="191"/>
        <end position="243"/>
    </location>
</feature>
<keyword evidence="9" id="KW-0418">Kinase</keyword>
<dbReference type="Proteomes" id="UP000677234">
    <property type="component" value="Chromosome"/>
</dbReference>
<evidence type="ECO:0000256" key="12">
    <source>
        <dbReference type="ARBA" id="ARBA00023136"/>
    </source>
</evidence>
<organism evidence="17 19">
    <name type="scientific">Brevibacillus composti</name>
    <dbReference type="NCBI Taxonomy" id="2796470"/>
    <lineage>
        <taxon>Bacteria</taxon>
        <taxon>Bacillati</taxon>
        <taxon>Bacillota</taxon>
        <taxon>Bacilli</taxon>
        <taxon>Bacillales</taxon>
        <taxon>Paenibacillaceae</taxon>
        <taxon>Brevibacillus</taxon>
    </lineage>
</organism>
<evidence type="ECO:0000256" key="11">
    <source>
        <dbReference type="ARBA" id="ARBA00023012"/>
    </source>
</evidence>
<dbReference type="CDD" id="cd00082">
    <property type="entry name" value="HisKA"/>
    <property type="match status" value="1"/>
</dbReference>
<dbReference type="InterPro" id="IPR036890">
    <property type="entry name" value="HATPase_C_sf"/>
</dbReference>
<accession>A0A7T5JP16</accession>
<evidence type="ECO:0000313" key="17">
    <source>
        <dbReference type="EMBL" id="QQE74774.1"/>
    </source>
</evidence>
<dbReference type="InterPro" id="IPR003660">
    <property type="entry name" value="HAMP_dom"/>
</dbReference>
<dbReference type="InterPro" id="IPR050736">
    <property type="entry name" value="Sensor_HK_Regulatory"/>
</dbReference>
<dbReference type="Gene3D" id="1.10.287.130">
    <property type="match status" value="1"/>
</dbReference>
<dbReference type="EMBL" id="CP073708">
    <property type="protein sequence ID" value="QUO41859.1"/>
    <property type="molecule type" value="Genomic_DNA"/>
</dbReference>
<dbReference type="FunFam" id="1.10.287.130:FF:000001">
    <property type="entry name" value="Two-component sensor histidine kinase"/>
    <property type="match status" value="1"/>
</dbReference>
<dbReference type="GO" id="GO:0045121">
    <property type="term" value="C:membrane raft"/>
    <property type="evidence" value="ECO:0007669"/>
    <property type="project" value="UniProtKB-SubCell"/>
</dbReference>
<dbReference type="Proteomes" id="UP000595847">
    <property type="component" value="Chromosome"/>
</dbReference>
<dbReference type="PRINTS" id="PR00344">
    <property type="entry name" value="BCTRLSENSOR"/>
</dbReference>
<keyword evidence="13" id="KW-0175">Coiled coil</keyword>
<keyword evidence="20" id="KW-1185">Reference proteome</keyword>
<proteinExistence type="predicted"/>
<keyword evidence="14" id="KW-1133">Transmembrane helix</keyword>
<dbReference type="GO" id="GO:0000155">
    <property type="term" value="F:phosphorelay sensor kinase activity"/>
    <property type="evidence" value="ECO:0007669"/>
    <property type="project" value="InterPro"/>
</dbReference>
<dbReference type="PANTHER" id="PTHR43711:SF1">
    <property type="entry name" value="HISTIDINE KINASE 1"/>
    <property type="match status" value="1"/>
</dbReference>
<evidence type="ECO:0000256" key="1">
    <source>
        <dbReference type="ARBA" id="ARBA00000085"/>
    </source>
</evidence>
<dbReference type="Gene3D" id="3.30.565.10">
    <property type="entry name" value="Histidine kinase-like ATPase, C-terminal domain"/>
    <property type="match status" value="1"/>
</dbReference>
<evidence type="ECO:0000256" key="9">
    <source>
        <dbReference type="ARBA" id="ARBA00022777"/>
    </source>
</evidence>
<evidence type="ECO:0000259" key="15">
    <source>
        <dbReference type="PROSITE" id="PS50109"/>
    </source>
</evidence>
<dbReference type="InterPro" id="IPR004358">
    <property type="entry name" value="Sig_transdc_His_kin-like_C"/>
</dbReference>
<evidence type="ECO:0000256" key="3">
    <source>
        <dbReference type="ARBA" id="ARBA00004651"/>
    </source>
</evidence>
<dbReference type="InterPro" id="IPR005467">
    <property type="entry name" value="His_kinase_dom"/>
</dbReference>
<dbReference type="CDD" id="cd06225">
    <property type="entry name" value="HAMP"/>
    <property type="match status" value="1"/>
</dbReference>
<name>A0A7T5JP16_9BACL</name>
<dbReference type="FunFam" id="3.30.565.10:FF:000023">
    <property type="entry name" value="PAS domain-containing sensor histidine kinase"/>
    <property type="match status" value="1"/>
</dbReference>
<keyword evidence="6" id="KW-0597">Phosphoprotein</keyword>
<reference evidence="18" key="2">
    <citation type="submission" date="2021-04" db="EMBL/GenBank/DDBJ databases">
        <title>Brevibacillus composti FJAT-54423, complete genome.</title>
        <authorList>
            <person name="Tang R."/>
        </authorList>
    </citation>
    <scope>NUCLEOTIDE SEQUENCE</scope>
    <source>
        <strain evidence="18">FJAT-54424</strain>
    </source>
</reference>
<dbReference type="SMART" id="SM00304">
    <property type="entry name" value="HAMP"/>
    <property type="match status" value="1"/>
</dbReference>
<dbReference type="InterPro" id="IPR036097">
    <property type="entry name" value="HisK_dim/P_sf"/>
</dbReference>
<dbReference type="PROSITE" id="PS50885">
    <property type="entry name" value="HAMP"/>
    <property type="match status" value="1"/>
</dbReference>
<evidence type="ECO:0000313" key="18">
    <source>
        <dbReference type="EMBL" id="QUO41859.1"/>
    </source>
</evidence>
<feature type="transmembrane region" description="Helical" evidence="14">
    <location>
        <begin position="171"/>
        <end position="191"/>
    </location>
</feature>
<gene>
    <name evidence="17" type="ORF">JD108_01960</name>
    <name evidence="18" type="ORF">KDJ56_01960</name>
</gene>
<reference evidence="17 19" key="1">
    <citation type="submission" date="2020-12" db="EMBL/GenBank/DDBJ databases">
        <title>strain FJAT-54423T represents a novel species of the genus Brevibacillus.</title>
        <authorList>
            <person name="Tang R."/>
        </authorList>
    </citation>
    <scope>NUCLEOTIDE SEQUENCE [LARGE SCALE GENOMIC DNA]</scope>
    <source>
        <strain evidence="17 19">FJAT-54423</strain>
    </source>
</reference>
<keyword evidence="8" id="KW-0547">Nucleotide-binding</keyword>
<feature type="coiled-coil region" evidence="13">
    <location>
        <begin position="224"/>
        <end position="258"/>
    </location>
</feature>
<dbReference type="InterPro" id="IPR003594">
    <property type="entry name" value="HATPase_dom"/>
</dbReference>
<comment type="subcellular location">
    <subcellularLocation>
        <location evidence="3">Cell membrane</location>
        <topology evidence="3">Multi-pass membrane protein</topology>
    </subcellularLocation>
    <subcellularLocation>
        <location evidence="2">Membrane raft</location>
        <topology evidence="2">Multi-pass membrane protein</topology>
    </subcellularLocation>
</comment>
<dbReference type="PROSITE" id="PS50109">
    <property type="entry name" value="HIS_KIN"/>
    <property type="match status" value="1"/>
</dbReference>
<evidence type="ECO:0000256" key="6">
    <source>
        <dbReference type="ARBA" id="ARBA00022553"/>
    </source>
</evidence>
<dbReference type="SUPFAM" id="SSF55874">
    <property type="entry name" value="ATPase domain of HSP90 chaperone/DNA topoisomerase II/histidine kinase"/>
    <property type="match status" value="1"/>
</dbReference>
<keyword evidence="7" id="KW-0808">Transferase</keyword>
<evidence type="ECO:0000256" key="7">
    <source>
        <dbReference type="ARBA" id="ARBA00022679"/>
    </source>
</evidence>
<dbReference type="SMART" id="SM00387">
    <property type="entry name" value="HATPase_c"/>
    <property type="match status" value="1"/>
</dbReference>
<evidence type="ECO:0000313" key="19">
    <source>
        <dbReference type="Proteomes" id="UP000595847"/>
    </source>
</evidence>
<keyword evidence="14" id="KW-0812">Transmembrane</keyword>
<feature type="domain" description="Histidine kinase" evidence="15">
    <location>
        <begin position="258"/>
        <end position="475"/>
    </location>
</feature>
<evidence type="ECO:0000256" key="4">
    <source>
        <dbReference type="ARBA" id="ARBA00012438"/>
    </source>
</evidence>
<evidence type="ECO:0000313" key="20">
    <source>
        <dbReference type="Proteomes" id="UP000677234"/>
    </source>
</evidence>
<keyword evidence="11" id="KW-0902">Two-component regulatory system</keyword>
<comment type="catalytic activity">
    <reaction evidence="1">
        <text>ATP + protein L-histidine = ADP + protein N-phospho-L-histidine.</text>
        <dbReference type="EC" id="2.7.13.3"/>
    </reaction>
</comment>
<dbReference type="SMART" id="SM00388">
    <property type="entry name" value="HisKA"/>
    <property type="match status" value="1"/>
</dbReference>
<dbReference type="Pfam" id="PF00512">
    <property type="entry name" value="HisKA"/>
    <property type="match status" value="1"/>
</dbReference>
<keyword evidence="10" id="KW-0067">ATP-binding</keyword>
<dbReference type="RefSeq" id="WP_198828344.1">
    <property type="nucleotide sequence ID" value="NZ_CP066308.1"/>
</dbReference>
<dbReference type="Gene3D" id="6.10.340.10">
    <property type="match status" value="1"/>
</dbReference>
<dbReference type="InterPro" id="IPR003661">
    <property type="entry name" value="HisK_dim/P_dom"/>
</dbReference>
<dbReference type="PANTHER" id="PTHR43711">
    <property type="entry name" value="TWO-COMPONENT HISTIDINE KINASE"/>
    <property type="match status" value="1"/>
</dbReference>
<dbReference type="KEGG" id="bcop:JD108_01960"/>